<dbReference type="Gene3D" id="3.55.50.10">
    <property type="entry name" value="Baseplate protein-like domains"/>
    <property type="match status" value="1"/>
</dbReference>
<dbReference type="EMBL" id="CABVPW010000010">
    <property type="protein sequence ID" value="VWB54702.1"/>
    <property type="molecule type" value="Genomic_DNA"/>
</dbReference>
<dbReference type="InterPro" id="IPR017847">
    <property type="entry name" value="T6SS_RhsGE_Vgr_subset"/>
</dbReference>
<reference evidence="6 7" key="1">
    <citation type="submission" date="2019-09" db="EMBL/GenBank/DDBJ databases">
        <authorList>
            <person name="Depoorter E."/>
        </authorList>
    </citation>
    <scope>NUCLEOTIDE SEQUENCE [LARGE SCALE GENOMIC DNA]</scope>
    <source>
        <strain evidence="6">LMG 23254</strain>
    </source>
</reference>
<dbReference type="SUPFAM" id="SSF69255">
    <property type="entry name" value="gp5 N-terminal domain-like"/>
    <property type="match status" value="1"/>
</dbReference>
<dbReference type="InterPro" id="IPR050708">
    <property type="entry name" value="T6SS_VgrG/RHS"/>
</dbReference>
<dbReference type="Gene3D" id="2.30.110.50">
    <property type="match status" value="1"/>
</dbReference>
<organism evidence="6 7">
    <name type="scientific">Burkholderia lata (strain ATCC 17760 / DSM 23089 / LMG 22485 / NCIMB 9086 / R18194 / 383)</name>
    <dbReference type="NCBI Taxonomy" id="482957"/>
    <lineage>
        <taxon>Bacteria</taxon>
        <taxon>Pseudomonadati</taxon>
        <taxon>Pseudomonadota</taxon>
        <taxon>Betaproteobacteria</taxon>
        <taxon>Burkholderiales</taxon>
        <taxon>Burkholderiaceae</taxon>
        <taxon>Burkholderia</taxon>
        <taxon>Burkholderia cepacia complex</taxon>
    </lineage>
</organism>
<dbReference type="InterPro" id="IPR006531">
    <property type="entry name" value="Gp5/Vgr_OB"/>
</dbReference>
<comment type="similarity">
    <text evidence="2">Belongs to the VgrG protein family.</text>
</comment>
<dbReference type="PANTHER" id="PTHR32305">
    <property type="match status" value="1"/>
</dbReference>
<name>A0A6P2KDI6_BURL3</name>
<comment type="subcellular location">
    <subcellularLocation>
        <location evidence="1">Secreted</location>
    </subcellularLocation>
</comment>
<dbReference type="InterPro" id="IPR006533">
    <property type="entry name" value="T6SS_Vgr_RhsGE"/>
</dbReference>
<evidence type="ECO:0000259" key="4">
    <source>
        <dbReference type="Pfam" id="PF04717"/>
    </source>
</evidence>
<feature type="domain" description="Gp5/Type VI secretion system Vgr protein OB-fold" evidence="4">
    <location>
        <begin position="403"/>
        <end position="471"/>
    </location>
</feature>
<dbReference type="NCBIfam" id="TIGR03361">
    <property type="entry name" value="VI_Rhs_Vgr"/>
    <property type="match status" value="1"/>
</dbReference>
<dbReference type="SUPFAM" id="SSF69349">
    <property type="entry name" value="Phage fibre proteins"/>
    <property type="match status" value="1"/>
</dbReference>
<evidence type="ECO:0000256" key="2">
    <source>
        <dbReference type="ARBA" id="ARBA00005558"/>
    </source>
</evidence>
<dbReference type="Proteomes" id="UP000494218">
    <property type="component" value="Unassembled WGS sequence"/>
</dbReference>
<evidence type="ECO:0000259" key="5">
    <source>
        <dbReference type="Pfam" id="PF22178"/>
    </source>
</evidence>
<accession>A0A6P2KDI6</accession>
<sequence length="703" mass="78222">MQMSEIASFFQLQSNRLFTIETPLKGRSDLVLVDFHCTEGLSQNFEIHVRLASQDKNIELKKLIGQPVTITLQLSDALASSEERYFHGYIAAFSHLDTDGGFAIYSATILPWLWMLSRRQDIRIFQEENTEAILSRVFREYGKLASFEFRLSKGTKNRSYCTQYRETDLAFVERLMREDGLFYYFEHAKDGHKLIIADNSVTAKPIDGRSPALQYNQDEPLDNLAVITSFQAQRHLAPSTVGLKTFDYKIPQARRFVSGGTEVNQGEVPSYEIYDYLGEHGFADSDRGEELTRFRTEALAAHSKTFVGVTTGRRMMPCRYFELDDHYDHASTKQEDRQFLLLTVSHTGTNNYEPGEGSSAYSCSFTCIRKKIPYRPAFDGERPSIVGPQTAIIVGPKGEEIYTDSLGRVKVQFHWDRLGKRDQGSSCWVRVSQPWAGSGFGMVQIPRIGDEVVVSFLDGNPDRPLVTSRVYNAQNMPPWELPANATQSGILTRSTKTGNVNTANAIRFEDKKGAEEVWLHAEKDQRIEVEHDESHWVGNDRSKNIDHDETVHVGHDRTETVDNNETIHIGVDRTETVGNNETLTVGGNRNETIQGMENLLIALTSTETVGLAKALTVGGAYTVTVAGAINTAAGLASAEEVGLSKTTMVGKTYTVTAGDRIELRTGKASIVLESSGHITISGTDIDILGSDAVKVDGKTVDLN</sequence>
<evidence type="ECO:0000256" key="3">
    <source>
        <dbReference type="ARBA" id="ARBA00022525"/>
    </source>
</evidence>
<feature type="domain" description="Gp5/Type VI secretion system Vgr C-terminal trimerisation" evidence="5">
    <location>
        <begin position="488"/>
        <end position="599"/>
    </location>
</feature>
<dbReference type="AlphaFoldDB" id="A0A6P2KDI6"/>
<dbReference type="Pfam" id="PF04717">
    <property type="entry name" value="Phage_base_V"/>
    <property type="match status" value="1"/>
</dbReference>
<dbReference type="InterPro" id="IPR037026">
    <property type="entry name" value="Vgr_OB-fold_dom_sf"/>
</dbReference>
<protein>
    <submittedName>
        <fullName evidence="6">Type IV secretion protein Rhs</fullName>
    </submittedName>
</protein>
<evidence type="ECO:0000313" key="6">
    <source>
        <dbReference type="EMBL" id="VWB54702.1"/>
    </source>
</evidence>
<dbReference type="Pfam" id="PF05954">
    <property type="entry name" value="Phage_GPD"/>
    <property type="match status" value="1"/>
</dbReference>
<keyword evidence="3" id="KW-0964">Secreted</keyword>
<evidence type="ECO:0000256" key="1">
    <source>
        <dbReference type="ARBA" id="ARBA00004613"/>
    </source>
</evidence>
<dbReference type="RefSeq" id="WP_175031529.1">
    <property type="nucleotide sequence ID" value="NZ_CABVPW010000010.1"/>
</dbReference>
<proteinExistence type="inferred from homology"/>
<dbReference type="PANTHER" id="PTHR32305:SF15">
    <property type="entry name" value="PROTEIN RHSA-RELATED"/>
    <property type="match status" value="1"/>
</dbReference>
<dbReference type="Gene3D" id="2.40.50.230">
    <property type="entry name" value="Gp5 N-terminal domain"/>
    <property type="match status" value="1"/>
</dbReference>
<dbReference type="Gene3D" id="4.10.220.110">
    <property type="match status" value="1"/>
</dbReference>
<gene>
    <name evidence="6" type="ORF">BLA23254_02502</name>
</gene>
<dbReference type="SUPFAM" id="SSF69279">
    <property type="entry name" value="Phage tail proteins"/>
    <property type="match status" value="2"/>
</dbReference>
<dbReference type="InterPro" id="IPR054030">
    <property type="entry name" value="Gp5_Vgr_C"/>
</dbReference>
<dbReference type="GO" id="GO:0005576">
    <property type="term" value="C:extracellular region"/>
    <property type="evidence" value="ECO:0007669"/>
    <property type="project" value="UniProtKB-SubCell"/>
</dbReference>
<dbReference type="NCBIfam" id="TIGR01646">
    <property type="entry name" value="vgr_GE"/>
    <property type="match status" value="1"/>
</dbReference>
<dbReference type="Pfam" id="PF22178">
    <property type="entry name" value="Gp5_trimer_C"/>
    <property type="match status" value="1"/>
</dbReference>
<evidence type="ECO:0000313" key="7">
    <source>
        <dbReference type="Proteomes" id="UP000494218"/>
    </source>
</evidence>